<keyword evidence="2" id="KW-1185">Reference proteome</keyword>
<evidence type="ECO:0000313" key="1">
    <source>
        <dbReference type="EMBL" id="MFC4527267.1"/>
    </source>
</evidence>
<dbReference type="Proteomes" id="UP001595961">
    <property type="component" value="Unassembled WGS sequence"/>
</dbReference>
<dbReference type="RefSeq" id="WP_266149235.1">
    <property type="nucleotide sequence ID" value="NZ_CP064028.1"/>
</dbReference>
<proteinExistence type="predicted"/>
<protein>
    <submittedName>
        <fullName evidence="1">Uncharacterized protein</fullName>
    </submittedName>
</protein>
<comment type="caution">
    <text evidence="1">The sequence shown here is derived from an EMBL/GenBank/DDBJ whole genome shotgun (WGS) entry which is preliminary data.</text>
</comment>
<dbReference type="EMBL" id="JBHSGA010000017">
    <property type="protein sequence ID" value="MFC4527267.1"/>
    <property type="molecule type" value="Genomic_DNA"/>
</dbReference>
<reference evidence="2" key="1">
    <citation type="journal article" date="2019" name="Int. J. Syst. Evol. Microbiol.">
        <title>The Global Catalogue of Microorganisms (GCM) 10K type strain sequencing project: providing services to taxonomists for standard genome sequencing and annotation.</title>
        <authorList>
            <consortium name="The Broad Institute Genomics Platform"/>
            <consortium name="The Broad Institute Genome Sequencing Center for Infectious Disease"/>
            <person name="Wu L."/>
            <person name="Ma J."/>
        </authorList>
    </citation>
    <scope>NUCLEOTIDE SEQUENCE [LARGE SCALE GENOMIC DNA]</scope>
    <source>
        <strain evidence="2">CCM 4481</strain>
    </source>
</reference>
<organism evidence="1 2">
    <name type="scientific">Dyella halodurans</name>
    <dbReference type="NCBI Taxonomy" id="1920171"/>
    <lineage>
        <taxon>Bacteria</taxon>
        <taxon>Pseudomonadati</taxon>
        <taxon>Pseudomonadota</taxon>
        <taxon>Gammaproteobacteria</taxon>
        <taxon>Lysobacterales</taxon>
        <taxon>Rhodanobacteraceae</taxon>
        <taxon>Dyella</taxon>
    </lineage>
</organism>
<name>A0ABV9C2S9_9GAMM</name>
<gene>
    <name evidence="1" type="ORF">ACFO5W_11545</name>
</gene>
<sequence length="170" mass="19140">MTEATQMQGKYSPVTLLPALRLFIDARNRANEIGFPDNGGAIHSVERILDILCHRVKYPFLRHINSLKTHPDAECSVGAQMARQRGEKVLIEHVMPQRDFAKAVIKLVGDGATNEKVVSFIQEHYRLVLLSQEETTALNRLNRSRMTPNRLADAGIEIFRPDRTPSLPAT</sequence>
<evidence type="ECO:0000313" key="2">
    <source>
        <dbReference type="Proteomes" id="UP001595961"/>
    </source>
</evidence>
<accession>A0ABV9C2S9</accession>